<dbReference type="PROSITE" id="PS52016">
    <property type="entry name" value="TONB_DEPENDENT_REC_3"/>
    <property type="match status" value="1"/>
</dbReference>
<evidence type="ECO:0000256" key="10">
    <source>
        <dbReference type="PROSITE-ProRule" id="PRU01360"/>
    </source>
</evidence>
<evidence type="ECO:0000256" key="5">
    <source>
        <dbReference type="ARBA" id="ARBA00022729"/>
    </source>
</evidence>
<dbReference type="AlphaFoldDB" id="A0A4V2HSV9"/>
<feature type="domain" description="TonB-dependent receptor plug" evidence="13">
    <location>
        <begin position="43"/>
        <end position="144"/>
    </location>
</feature>
<keyword evidence="3 10" id="KW-1134">Transmembrane beta strand</keyword>
<keyword evidence="15" id="KW-1185">Reference proteome</keyword>
<dbReference type="OrthoDB" id="9759247at2"/>
<keyword evidence="6 11" id="KW-0798">TonB box</keyword>
<keyword evidence="9 10" id="KW-0998">Cell outer membrane</keyword>
<dbReference type="Gene3D" id="2.170.130.10">
    <property type="entry name" value="TonB-dependent receptor, plug domain"/>
    <property type="match status" value="1"/>
</dbReference>
<dbReference type="EMBL" id="SGIU01000001">
    <property type="protein sequence ID" value="TAI49260.1"/>
    <property type="molecule type" value="Genomic_DNA"/>
</dbReference>
<keyword evidence="7 10" id="KW-0472">Membrane</keyword>
<dbReference type="Pfam" id="PF07715">
    <property type="entry name" value="Plug"/>
    <property type="match status" value="1"/>
</dbReference>
<name>A0A4V2HSV9_9FLAO</name>
<dbReference type="PANTHER" id="PTHR30069:SF29">
    <property type="entry name" value="HEMOGLOBIN AND HEMOGLOBIN-HAPTOGLOBIN-BINDING PROTEIN 1-RELATED"/>
    <property type="match status" value="1"/>
</dbReference>
<evidence type="ECO:0000313" key="15">
    <source>
        <dbReference type="Proteomes" id="UP000291981"/>
    </source>
</evidence>
<dbReference type="Pfam" id="PF00593">
    <property type="entry name" value="TonB_dep_Rec_b-barrel"/>
    <property type="match status" value="1"/>
</dbReference>
<dbReference type="Proteomes" id="UP000291981">
    <property type="component" value="Unassembled WGS sequence"/>
</dbReference>
<organism evidence="14 15">
    <name type="scientific">Flagellimonas allohymeniacidonis</name>
    <dbReference type="NCBI Taxonomy" id="2517819"/>
    <lineage>
        <taxon>Bacteria</taxon>
        <taxon>Pseudomonadati</taxon>
        <taxon>Bacteroidota</taxon>
        <taxon>Flavobacteriia</taxon>
        <taxon>Flavobacteriales</taxon>
        <taxon>Flavobacteriaceae</taxon>
        <taxon>Flagellimonas</taxon>
    </lineage>
</organism>
<keyword evidence="4 10" id="KW-0812">Transmembrane</keyword>
<sequence length="705" mass="78158">MKNYLAIALVVLTTVISYSQEQSQDTIQIDPVEVTAVRSSSALKNLPITVAVVNQLAILETQPPSATETLKYIPGVTIQNDGGITSTPIIRGLSRERAPILIDGNSFVGGRIRSYALIDPWQIERVEVIKGPASAFWGSDAVSGLVNVITRRAENGYGKDFKVGTSLYGGYQSVNSYSRGRLEVEGRGNGFDFLIGGGLRDADNTDTPGGEVPNSQFESAYFDWNIGYSPSENHRLEFSGKYFKNDNVGFPGGLGAPGPPVRDRVFAPDEQTGYNFNYTGKNISNTIEEVGFNAYFKQQRLHIDQVTNVFFEDTMDINRRIDVSLDVDVDFGGFKAFTALRLAENSKLTVGADYLREHRFGTKRELVVDIFNPMGVQVNQVAPPPGQIQPDSDATFFGVFAVEEWKASEFVDLLFALRFDNVKTEIEDEPFFIPEIADLYNEDNTSDNNTALTGNIGAKIHASDRSDFTINLANSFRAPDLFSKYNFADGVIPNPDLGPEKGVFYELGYAYDGSKFDIGLNFYQNFLNDLYVPVSVDFQGTPNVQNQAVGEARLTGWEYQLSYAIGKLSSVFWTGSYIRGKDRETDENLAFMPADQNIFGFQLRDNRNAFFGRVEGIFTSKQDRPAPTERETDGYSLFNISGGINLHEVLPKFPYSKLVLSVDNLTDKEYQSHVFRGTPGNQTRFFAPGRSINAQLIIKLGVAGK</sequence>
<dbReference type="SUPFAM" id="SSF56935">
    <property type="entry name" value="Porins"/>
    <property type="match status" value="1"/>
</dbReference>
<dbReference type="GO" id="GO:0009279">
    <property type="term" value="C:cell outer membrane"/>
    <property type="evidence" value="ECO:0007669"/>
    <property type="project" value="UniProtKB-SubCell"/>
</dbReference>
<proteinExistence type="inferred from homology"/>
<reference evidence="14 15" key="1">
    <citation type="submission" date="2019-02" db="EMBL/GenBank/DDBJ databases">
        <title>Draft genome sequence of Muricauda sp. 176CP4-71.</title>
        <authorList>
            <person name="Park J.-S."/>
        </authorList>
    </citation>
    <scope>NUCLEOTIDE SEQUENCE [LARGE SCALE GENOMIC DNA]</scope>
    <source>
        <strain evidence="14 15">176CP4-71</strain>
    </source>
</reference>
<dbReference type="Gene3D" id="2.40.170.20">
    <property type="entry name" value="TonB-dependent receptor, beta-barrel domain"/>
    <property type="match status" value="1"/>
</dbReference>
<accession>A0A4V2HSV9</accession>
<evidence type="ECO:0000313" key="14">
    <source>
        <dbReference type="EMBL" id="TAI49260.1"/>
    </source>
</evidence>
<dbReference type="InterPro" id="IPR039426">
    <property type="entry name" value="TonB-dep_rcpt-like"/>
</dbReference>
<dbReference type="RefSeq" id="WP_130610810.1">
    <property type="nucleotide sequence ID" value="NZ_SGIU01000001.1"/>
</dbReference>
<comment type="subcellular location">
    <subcellularLocation>
        <location evidence="1 10">Cell outer membrane</location>
        <topology evidence="1 10">Multi-pass membrane protein</topology>
    </subcellularLocation>
</comment>
<feature type="domain" description="TonB-dependent receptor-like beta-barrel" evidence="12">
    <location>
        <begin position="220"/>
        <end position="665"/>
    </location>
</feature>
<dbReference type="PANTHER" id="PTHR30069">
    <property type="entry name" value="TONB-DEPENDENT OUTER MEMBRANE RECEPTOR"/>
    <property type="match status" value="1"/>
</dbReference>
<evidence type="ECO:0000256" key="6">
    <source>
        <dbReference type="ARBA" id="ARBA00023077"/>
    </source>
</evidence>
<evidence type="ECO:0000259" key="12">
    <source>
        <dbReference type="Pfam" id="PF00593"/>
    </source>
</evidence>
<dbReference type="InterPro" id="IPR037066">
    <property type="entry name" value="Plug_dom_sf"/>
</dbReference>
<evidence type="ECO:0000256" key="4">
    <source>
        <dbReference type="ARBA" id="ARBA00022692"/>
    </source>
</evidence>
<dbReference type="GO" id="GO:0044718">
    <property type="term" value="P:siderophore transmembrane transport"/>
    <property type="evidence" value="ECO:0007669"/>
    <property type="project" value="TreeGrafter"/>
</dbReference>
<comment type="caution">
    <text evidence="14">The sequence shown here is derived from an EMBL/GenBank/DDBJ whole genome shotgun (WGS) entry which is preliminary data.</text>
</comment>
<comment type="similarity">
    <text evidence="10 11">Belongs to the TonB-dependent receptor family.</text>
</comment>
<evidence type="ECO:0000256" key="7">
    <source>
        <dbReference type="ARBA" id="ARBA00023136"/>
    </source>
</evidence>
<evidence type="ECO:0000256" key="3">
    <source>
        <dbReference type="ARBA" id="ARBA00022452"/>
    </source>
</evidence>
<evidence type="ECO:0000256" key="9">
    <source>
        <dbReference type="ARBA" id="ARBA00023237"/>
    </source>
</evidence>
<dbReference type="InterPro" id="IPR036942">
    <property type="entry name" value="Beta-barrel_TonB_sf"/>
</dbReference>
<keyword evidence="8 14" id="KW-0675">Receptor</keyword>
<dbReference type="CDD" id="cd01347">
    <property type="entry name" value="ligand_gated_channel"/>
    <property type="match status" value="1"/>
</dbReference>
<evidence type="ECO:0000256" key="2">
    <source>
        <dbReference type="ARBA" id="ARBA00022448"/>
    </source>
</evidence>
<dbReference type="GO" id="GO:0015344">
    <property type="term" value="F:siderophore uptake transmembrane transporter activity"/>
    <property type="evidence" value="ECO:0007669"/>
    <property type="project" value="TreeGrafter"/>
</dbReference>
<protein>
    <submittedName>
        <fullName evidence="14">TonB-dependent receptor</fullName>
    </submittedName>
</protein>
<dbReference type="InterPro" id="IPR000531">
    <property type="entry name" value="Beta-barrel_TonB"/>
</dbReference>
<dbReference type="InterPro" id="IPR012910">
    <property type="entry name" value="Plug_dom"/>
</dbReference>
<evidence type="ECO:0000256" key="8">
    <source>
        <dbReference type="ARBA" id="ARBA00023170"/>
    </source>
</evidence>
<evidence type="ECO:0000259" key="13">
    <source>
        <dbReference type="Pfam" id="PF07715"/>
    </source>
</evidence>
<evidence type="ECO:0000256" key="11">
    <source>
        <dbReference type="RuleBase" id="RU003357"/>
    </source>
</evidence>
<keyword evidence="2 10" id="KW-0813">Transport</keyword>
<gene>
    <name evidence="14" type="ORF">EW142_05540</name>
</gene>
<evidence type="ECO:0000256" key="1">
    <source>
        <dbReference type="ARBA" id="ARBA00004571"/>
    </source>
</evidence>
<keyword evidence="5" id="KW-0732">Signal</keyword>